<keyword evidence="1" id="KW-0812">Transmembrane</keyword>
<keyword evidence="1" id="KW-0472">Membrane</keyword>
<protein>
    <submittedName>
        <fullName evidence="2">Uncharacterized protein</fullName>
    </submittedName>
</protein>
<feature type="transmembrane region" description="Helical" evidence="1">
    <location>
        <begin position="12"/>
        <end position="32"/>
    </location>
</feature>
<feature type="transmembrane region" description="Helical" evidence="1">
    <location>
        <begin position="39"/>
        <end position="56"/>
    </location>
</feature>
<proteinExistence type="predicted"/>
<reference evidence="2" key="1">
    <citation type="journal article" date="2020" name="Fungal Divers.">
        <title>Resolving the Mortierellaceae phylogeny through synthesis of multi-gene phylogenetics and phylogenomics.</title>
        <authorList>
            <person name="Vandepol N."/>
            <person name="Liber J."/>
            <person name="Desiro A."/>
            <person name="Na H."/>
            <person name="Kennedy M."/>
            <person name="Barry K."/>
            <person name="Grigoriev I.V."/>
            <person name="Miller A.N."/>
            <person name="O'Donnell K."/>
            <person name="Stajich J.E."/>
            <person name="Bonito G."/>
        </authorList>
    </citation>
    <scope>NUCLEOTIDE SEQUENCE</scope>
    <source>
        <strain evidence="2">NVP60</strain>
    </source>
</reference>
<evidence type="ECO:0000313" key="3">
    <source>
        <dbReference type="Proteomes" id="UP000823405"/>
    </source>
</evidence>
<keyword evidence="3" id="KW-1185">Reference proteome</keyword>
<dbReference type="OrthoDB" id="2130629at2759"/>
<dbReference type="InterPro" id="IPR036259">
    <property type="entry name" value="MFS_trans_sf"/>
</dbReference>
<evidence type="ECO:0000256" key="1">
    <source>
        <dbReference type="SAM" id="Phobius"/>
    </source>
</evidence>
<organism evidence="2 3">
    <name type="scientific">Linnemannia gamsii</name>
    <dbReference type="NCBI Taxonomy" id="64522"/>
    <lineage>
        <taxon>Eukaryota</taxon>
        <taxon>Fungi</taxon>
        <taxon>Fungi incertae sedis</taxon>
        <taxon>Mucoromycota</taxon>
        <taxon>Mortierellomycotina</taxon>
        <taxon>Mortierellomycetes</taxon>
        <taxon>Mortierellales</taxon>
        <taxon>Mortierellaceae</taxon>
        <taxon>Linnemannia</taxon>
    </lineage>
</organism>
<dbReference type="Proteomes" id="UP000823405">
    <property type="component" value="Unassembled WGS sequence"/>
</dbReference>
<comment type="caution">
    <text evidence="2">The sequence shown here is derived from an EMBL/GenBank/DDBJ whole genome shotgun (WGS) entry which is preliminary data.</text>
</comment>
<dbReference type="EMBL" id="JAAAIN010000906">
    <property type="protein sequence ID" value="KAG0309960.1"/>
    <property type="molecule type" value="Genomic_DNA"/>
</dbReference>
<dbReference type="AlphaFoldDB" id="A0A9P6R0I4"/>
<keyword evidence="1" id="KW-1133">Transmembrane helix</keyword>
<accession>A0A9P6R0I4</accession>
<name>A0A9P6R0I4_9FUNG</name>
<dbReference type="SUPFAM" id="SSF103473">
    <property type="entry name" value="MFS general substrate transporter"/>
    <property type="match status" value="1"/>
</dbReference>
<gene>
    <name evidence="2" type="ORF">BGZ97_012925</name>
</gene>
<evidence type="ECO:0000313" key="2">
    <source>
        <dbReference type="EMBL" id="KAG0309960.1"/>
    </source>
</evidence>
<sequence>MVFQEIYQWTPIQTALGFLVHALFSVLIFPIIGQILPRLPLKPLILTGFLLRIWGFNSGPRLGSQF</sequence>